<sequence length="148" mass="17309">MKIIQAEPTNIEELKIQAMTKDDWELRLAAVHELAKYDCQKSRYILTKLASGDRVFTVKEAAFNAATAMGITRKGLPLVLKRRDIGYSSKDFAKIFSRVKRDLTMEEFDLEAFKTQFQVVSSEMYDVMQYEEQENFDLWMTALYENLR</sequence>
<evidence type="ECO:0000313" key="1">
    <source>
        <dbReference type="EMBL" id="SMH28886.1"/>
    </source>
</evidence>
<keyword evidence="2" id="KW-1185">Reference proteome</keyword>
<proteinExistence type="predicted"/>
<accession>A0A1X7MXY2</accession>
<dbReference type="STRING" id="1073423.SAMN04488700_0998"/>
<dbReference type="AlphaFoldDB" id="A0A1X7MXY2"/>
<reference evidence="1 2" key="1">
    <citation type="submission" date="2017-04" db="EMBL/GenBank/DDBJ databases">
        <authorList>
            <person name="Afonso C.L."/>
            <person name="Miller P.J."/>
            <person name="Scott M.A."/>
            <person name="Spackman E."/>
            <person name="Goraichik I."/>
            <person name="Dimitrov K.M."/>
            <person name="Suarez D.L."/>
            <person name="Swayne D.E."/>
        </authorList>
    </citation>
    <scope>NUCLEOTIDE SEQUENCE [LARGE SCALE GENOMIC DNA]</scope>
    <source>
        <strain evidence="1 2">LMG26642</strain>
    </source>
</reference>
<dbReference type="RefSeq" id="WP_085559196.1">
    <property type="nucleotide sequence ID" value="NZ_FOAH01000043.1"/>
</dbReference>
<dbReference type="EMBL" id="FXBJ01000002">
    <property type="protein sequence ID" value="SMH28886.1"/>
    <property type="molecule type" value="Genomic_DNA"/>
</dbReference>
<gene>
    <name evidence="1" type="ORF">SAMN04488700_0998</name>
</gene>
<evidence type="ECO:0000313" key="2">
    <source>
        <dbReference type="Proteomes" id="UP000193435"/>
    </source>
</evidence>
<name>A0A1X7MXY2_9LACT</name>
<dbReference type="OrthoDB" id="2289900at2"/>
<dbReference type="Proteomes" id="UP000193435">
    <property type="component" value="Unassembled WGS sequence"/>
</dbReference>
<organism evidence="1 2">
    <name type="scientific">Carnobacterium iners</name>
    <dbReference type="NCBI Taxonomy" id="1073423"/>
    <lineage>
        <taxon>Bacteria</taxon>
        <taxon>Bacillati</taxon>
        <taxon>Bacillota</taxon>
        <taxon>Bacilli</taxon>
        <taxon>Lactobacillales</taxon>
        <taxon>Carnobacteriaceae</taxon>
        <taxon>Carnobacterium</taxon>
    </lineage>
</organism>
<evidence type="ECO:0008006" key="3">
    <source>
        <dbReference type="Google" id="ProtNLM"/>
    </source>
</evidence>
<protein>
    <recommendedName>
        <fullName evidence="3">HEAT repeat-containing protein</fullName>
    </recommendedName>
</protein>